<accession>A0A8R7TID1</accession>
<reference evidence="2" key="1">
    <citation type="journal article" date="2013" name="Nature">
        <title>Draft genome of the wheat A-genome progenitor Triticum urartu.</title>
        <authorList>
            <person name="Ling H.Q."/>
            <person name="Zhao S."/>
            <person name="Liu D."/>
            <person name="Wang J."/>
            <person name="Sun H."/>
            <person name="Zhang C."/>
            <person name="Fan H."/>
            <person name="Li D."/>
            <person name="Dong L."/>
            <person name="Tao Y."/>
            <person name="Gao C."/>
            <person name="Wu H."/>
            <person name="Li Y."/>
            <person name="Cui Y."/>
            <person name="Guo X."/>
            <person name="Zheng S."/>
            <person name="Wang B."/>
            <person name="Yu K."/>
            <person name="Liang Q."/>
            <person name="Yang W."/>
            <person name="Lou X."/>
            <person name="Chen J."/>
            <person name="Feng M."/>
            <person name="Jian J."/>
            <person name="Zhang X."/>
            <person name="Luo G."/>
            <person name="Jiang Y."/>
            <person name="Liu J."/>
            <person name="Wang Z."/>
            <person name="Sha Y."/>
            <person name="Zhang B."/>
            <person name="Wu H."/>
            <person name="Tang D."/>
            <person name="Shen Q."/>
            <person name="Xue P."/>
            <person name="Zou S."/>
            <person name="Wang X."/>
            <person name="Liu X."/>
            <person name="Wang F."/>
            <person name="Yang Y."/>
            <person name="An X."/>
            <person name="Dong Z."/>
            <person name="Zhang K."/>
            <person name="Zhang X."/>
            <person name="Luo M.C."/>
            <person name="Dvorak J."/>
            <person name="Tong Y."/>
            <person name="Wang J."/>
            <person name="Yang H."/>
            <person name="Li Z."/>
            <person name="Wang D."/>
            <person name="Zhang A."/>
            <person name="Wang J."/>
        </authorList>
    </citation>
    <scope>NUCLEOTIDE SEQUENCE</scope>
    <source>
        <strain evidence="2">cv. G1812</strain>
    </source>
</reference>
<sequence>MDSLCGIQEFTGSRCIDDKPTMCSVKVVRIRGLEQVLALSTTSLALDLLGAHPHWPCQRRHRCLLRGRSPSARLHAQLVASSQGGGLQACRTWGWGCQRVCLAS</sequence>
<dbReference type="AlphaFoldDB" id="A0A8R7TID1"/>
<keyword evidence="2" id="KW-1185">Reference proteome</keyword>
<evidence type="ECO:0000313" key="2">
    <source>
        <dbReference type="Proteomes" id="UP000015106"/>
    </source>
</evidence>
<reference evidence="1" key="3">
    <citation type="submission" date="2022-06" db="UniProtKB">
        <authorList>
            <consortium name="EnsemblPlants"/>
        </authorList>
    </citation>
    <scope>IDENTIFICATION</scope>
</reference>
<dbReference type="Gramene" id="TuG1812G0200003228.01.T01">
    <property type="protein sequence ID" value="TuG1812G0200003228.01.T01.cds421673"/>
    <property type="gene ID" value="TuG1812G0200003228.01"/>
</dbReference>
<dbReference type="Proteomes" id="UP000015106">
    <property type="component" value="Chromosome 2"/>
</dbReference>
<name>A0A8R7TID1_TRIUA</name>
<reference evidence="1" key="2">
    <citation type="submission" date="2018-03" db="EMBL/GenBank/DDBJ databases">
        <title>The Triticum urartu genome reveals the dynamic nature of wheat genome evolution.</title>
        <authorList>
            <person name="Ling H."/>
            <person name="Ma B."/>
            <person name="Shi X."/>
            <person name="Liu H."/>
            <person name="Dong L."/>
            <person name="Sun H."/>
            <person name="Cao Y."/>
            <person name="Gao Q."/>
            <person name="Zheng S."/>
            <person name="Li Y."/>
            <person name="Yu Y."/>
            <person name="Du H."/>
            <person name="Qi M."/>
            <person name="Li Y."/>
            <person name="Yu H."/>
            <person name="Cui Y."/>
            <person name="Wang N."/>
            <person name="Chen C."/>
            <person name="Wu H."/>
            <person name="Zhao Y."/>
            <person name="Zhang J."/>
            <person name="Li Y."/>
            <person name="Zhou W."/>
            <person name="Zhang B."/>
            <person name="Hu W."/>
            <person name="Eijk M."/>
            <person name="Tang J."/>
            <person name="Witsenboer H."/>
            <person name="Zhao S."/>
            <person name="Li Z."/>
            <person name="Zhang A."/>
            <person name="Wang D."/>
            <person name="Liang C."/>
        </authorList>
    </citation>
    <scope>NUCLEOTIDE SEQUENCE [LARGE SCALE GENOMIC DNA]</scope>
    <source>
        <strain evidence="1">cv. G1812</strain>
    </source>
</reference>
<organism evidence="1 2">
    <name type="scientific">Triticum urartu</name>
    <name type="common">Red wild einkorn</name>
    <name type="synonym">Crithodium urartu</name>
    <dbReference type="NCBI Taxonomy" id="4572"/>
    <lineage>
        <taxon>Eukaryota</taxon>
        <taxon>Viridiplantae</taxon>
        <taxon>Streptophyta</taxon>
        <taxon>Embryophyta</taxon>
        <taxon>Tracheophyta</taxon>
        <taxon>Spermatophyta</taxon>
        <taxon>Magnoliopsida</taxon>
        <taxon>Liliopsida</taxon>
        <taxon>Poales</taxon>
        <taxon>Poaceae</taxon>
        <taxon>BOP clade</taxon>
        <taxon>Pooideae</taxon>
        <taxon>Triticodae</taxon>
        <taxon>Triticeae</taxon>
        <taxon>Triticinae</taxon>
        <taxon>Triticum</taxon>
    </lineage>
</organism>
<evidence type="ECO:0000313" key="1">
    <source>
        <dbReference type="EnsemblPlants" id="TuG1812G0200003228.01.T01.cds421673"/>
    </source>
</evidence>
<dbReference type="EnsemblPlants" id="TuG1812G0200003228.01.T01">
    <property type="protein sequence ID" value="TuG1812G0200003228.01.T01.cds421673"/>
    <property type="gene ID" value="TuG1812G0200003228.01"/>
</dbReference>
<protein>
    <submittedName>
        <fullName evidence="1">Uncharacterized protein</fullName>
    </submittedName>
</protein>
<proteinExistence type="predicted"/>